<evidence type="ECO:0000313" key="2">
    <source>
        <dbReference type="EMBL" id="MBL3654675.1"/>
    </source>
</evidence>
<evidence type="ECO:0008006" key="4">
    <source>
        <dbReference type="Google" id="ProtNLM"/>
    </source>
</evidence>
<name>A0A937F5G7_9BACT</name>
<sequence>MKQLIKNSLLVILFSTSLLSFASGASPYVKVKRFDGKKFVVIVKSANPTDLQISLRDRNDFELYAERHADVKDGYAKKFDVADLPDGSYFLEIENAQKIDVYSLEIAQGKLSIESDNRVAIFKPQVFQKGNQVDIAMLKYLNVPMKFSILNNTNDIIYEDTLADSQSVNKRYDMSKLDPGIYTLRFNLAGRLFTKSIDIQ</sequence>
<comment type="caution">
    <text evidence="2">The sequence shown here is derived from an EMBL/GenBank/DDBJ whole genome shotgun (WGS) entry which is preliminary data.</text>
</comment>
<organism evidence="2 3">
    <name type="scientific">Fulvivirga sediminis</name>
    <dbReference type="NCBI Taxonomy" id="2803949"/>
    <lineage>
        <taxon>Bacteria</taxon>
        <taxon>Pseudomonadati</taxon>
        <taxon>Bacteroidota</taxon>
        <taxon>Cytophagia</taxon>
        <taxon>Cytophagales</taxon>
        <taxon>Fulvivirgaceae</taxon>
        <taxon>Fulvivirga</taxon>
    </lineage>
</organism>
<proteinExistence type="predicted"/>
<feature type="chain" id="PRO_5037531092" description="Por secretion system C-terminal sorting domain-containing protein" evidence="1">
    <location>
        <begin position="23"/>
        <end position="200"/>
    </location>
</feature>
<evidence type="ECO:0000256" key="1">
    <source>
        <dbReference type="SAM" id="SignalP"/>
    </source>
</evidence>
<dbReference type="EMBL" id="JAESIY010000001">
    <property type="protein sequence ID" value="MBL3654675.1"/>
    <property type="molecule type" value="Genomic_DNA"/>
</dbReference>
<reference evidence="2" key="1">
    <citation type="submission" date="2021-01" db="EMBL/GenBank/DDBJ databases">
        <title>Fulvivirga kasyanovii gen. nov., sp nov., a novel member of the phylum Bacteroidetes isolated from seawater in a mussel farm.</title>
        <authorList>
            <person name="Zhao L.-H."/>
            <person name="Wang Z.-J."/>
        </authorList>
    </citation>
    <scope>NUCLEOTIDE SEQUENCE</scope>
    <source>
        <strain evidence="2">2943</strain>
    </source>
</reference>
<dbReference type="Proteomes" id="UP000659388">
    <property type="component" value="Unassembled WGS sequence"/>
</dbReference>
<protein>
    <recommendedName>
        <fullName evidence="4">Por secretion system C-terminal sorting domain-containing protein</fullName>
    </recommendedName>
</protein>
<keyword evidence="1" id="KW-0732">Signal</keyword>
<dbReference type="AlphaFoldDB" id="A0A937F5G7"/>
<accession>A0A937F5G7</accession>
<keyword evidence="3" id="KW-1185">Reference proteome</keyword>
<evidence type="ECO:0000313" key="3">
    <source>
        <dbReference type="Proteomes" id="UP000659388"/>
    </source>
</evidence>
<gene>
    <name evidence="2" type="ORF">JL102_00930</name>
</gene>
<dbReference type="RefSeq" id="WP_202241709.1">
    <property type="nucleotide sequence ID" value="NZ_JAESIY010000001.1"/>
</dbReference>
<feature type="signal peptide" evidence="1">
    <location>
        <begin position="1"/>
        <end position="22"/>
    </location>
</feature>